<sequence>MFSSPDMFHTITYPHYNKYDTFFNRLAQIYYFQTITIYRLCYLYTSDLINRHWSFFCRSARRIQPLLFSKFSPSNHLNFCYYLKKDGRSHPSTLKS</sequence>
<name>U1X0X0_ANEAE</name>
<comment type="caution">
    <text evidence="1">The sequence shown here is derived from an EMBL/GenBank/DDBJ whole genome shotgun (WGS) entry which is preliminary data.</text>
</comment>
<accession>U1X0X0</accession>
<dbReference type="Proteomes" id="UP000016511">
    <property type="component" value="Unassembled WGS sequence"/>
</dbReference>
<dbReference type="AlphaFoldDB" id="U1X0X0"/>
<protein>
    <submittedName>
        <fullName evidence="1">Uncharacterized protein</fullName>
    </submittedName>
</protein>
<evidence type="ECO:0000313" key="1">
    <source>
        <dbReference type="EMBL" id="ERI08625.1"/>
    </source>
</evidence>
<reference evidence="1 2" key="1">
    <citation type="submission" date="2013-08" db="EMBL/GenBank/DDBJ databases">
        <authorList>
            <person name="Weinstock G."/>
            <person name="Sodergren E."/>
            <person name="Wylie T."/>
            <person name="Fulton L."/>
            <person name="Fulton R."/>
            <person name="Fronick C."/>
            <person name="O'Laughlin M."/>
            <person name="Godfrey J."/>
            <person name="Miner T."/>
            <person name="Herter B."/>
            <person name="Appelbaum E."/>
            <person name="Cordes M."/>
            <person name="Lek S."/>
            <person name="Wollam A."/>
            <person name="Pepin K.H."/>
            <person name="Palsikar V.B."/>
            <person name="Mitreva M."/>
            <person name="Wilson R.K."/>
        </authorList>
    </citation>
    <scope>NUCLEOTIDE SEQUENCE [LARGE SCALE GENOMIC DNA]</scope>
    <source>
        <strain evidence="1 2">ATCC 12856</strain>
    </source>
</reference>
<evidence type="ECO:0000313" key="2">
    <source>
        <dbReference type="Proteomes" id="UP000016511"/>
    </source>
</evidence>
<proteinExistence type="predicted"/>
<gene>
    <name evidence="1" type="ORF">HMPREF0083_03353</name>
</gene>
<organism evidence="1 2">
    <name type="scientific">Aneurinibacillus aneurinilyticus ATCC 12856</name>
    <dbReference type="NCBI Taxonomy" id="649747"/>
    <lineage>
        <taxon>Bacteria</taxon>
        <taxon>Bacillati</taxon>
        <taxon>Bacillota</taxon>
        <taxon>Bacilli</taxon>
        <taxon>Bacillales</taxon>
        <taxon>Paenibacillaceae</taxon>
        <taxon>Aneurinibacillus group</taxon>
        <taxon>Aneurinibacillus</taxon>
    </lineage>
</organism>
<dbReference type="EMBL" id="AWSJ01000200">
    <property type="protein sequence ID" value="ERI08625.1"/>
    <property type="molecule type" value="Genomic_DNA"/>
</dbReference>
<keyword evidence="2" id="KW-1185">Reference proteome</keyword>
<dbReference type="HOGENOM" id="CLU_2353746_0_0_9"/>